<evidence type="ECO:0000256" key="4">
    <source>
        <dbReference type="ARBA" id="ARBA00023015"/>
    </source>
</evidence>
<feature type="domain" description="Bromodomain associated" evidence="8">
    <location>
        <begin position="7"/>
        <end position="83"/>
    </location>
</feature>
<evidence type="ECO:0000256" key="3">
    <source>
        <dbReference type="ARBA" id="ARBA00017307"/>
    </source>
</evidence>
<sequence>MAENDLDCIRQQYLKRALSIVVRNSEFDSVTACSLDVLCNVGILYMQSMFSQVHAYAEHATRTRPNMNDVGRALEERNVSVGQLDAYYRSEAEARLDTPVAAAVDTLRQQSGLLATAGDPAATHVEGGPSLFFDNRAEDLLRRLVANHKASIEEHRRKEQARLLAEKAANRLANATSRLPAHTPSGSAASTMRLDNRSRPNARRRVGMRTTGDIEDDDDDEDEDDDGNDNEDEDDEGEEDADFEAPMVSAPHPRSPDLAATDVDMEVSRRLQQPGHSAGDDESTRINNRPMGEVATETTAESPESAAPPVDDVERLLLPLAMLPEHIPAQCPPFPSPHTYKQTPVYPEREQDFFRNRMQKAEQSRQAEENLQRLINGSRRGHGMPPASTDTAEPVGEGTQKAKQTARERLEELFPPANFRNTCKRTRLTGYIQ</sequence>
<dbReference type="SMART" id="SM00576">
    <property type="entry name" value="BTP"/>
    <property type="match status" value="1"/>
</dbReference>
<organism evidence="9 10">
    <name type="scientific">Coemansia thaxteri</name>
    <dbReference type="NCBI Taxonomy" id="2663907"/>
    <lineage>
        <taxon>Eukaryota</taxon>
        <taxon>Fungi</taxon>
        <taxon>Fungi incertae sedis</taxon>
        <taxon>Zoopagomycota</taxon>
        <taxon>Kickxellomycotina</taxon>
        <taxon>Kickxellomycetes</taxon>
        <taxon>Kickxellales</taxon>
        <taxon>Kickxellaceae</taxon>
        <taxon>Coemansia</taxon>
    </lineage>
</organism>
<comment type="subcellular location">
    <subcellularLocation>
        <location evidence="1">Nucleus</location>
    </subcellularLocation>
</comment>
<comment type="caution">
    <text evidence="9">The sequence shown here is derived from an EMBL/GenBank/DDBJ whole genome shotgun (WGS) entry which is preliminary data.</text>
</comment>
<evidence type="ECO:0000259" key="8">
    <source>
        <dbReference type="SMART" id="SM00576"/>
    </source>
</evidence>
<comment type="similarity">
    <text evidence="2">Belongs to the TAF8 family.</text>
</comment>
<accession>A0A9W8EKI9</accession>
<dbReference type="InterPro" id="IPR006565">
    <property type="entry name" value="BTP"/>
</dbReference>
<dbReference type="GO" id="GO:0006367">
    <property type="term" value="P:transcription initiation at RNA polymerase II promoter"/>
    <property type="evidence" value="ECO:0007669"/>
    <property type="project" value="TreeGrafter"/>
</dbReference>
<dbReference type="Gene3D" id="1.10.20.10">
    <property type="entry name" value="Histone, subunit A"/>
    <property type="match status" value="1"/>
</dbReference>
<proteinExistence type="inferred from homology"/>
<dbReference type="GO" id="GO:0046982">
    <property type="term" value="F:protein heterodimerization activity"/>
    <property type="evidence" value="ECO:0007669"/>
    <property type="project" value="InterPro"/>
</dbReference>
<dbReference type="PANTHER" id="PTHR46469:SF1">
    <property type="entry name" value="TRANSCRIPTION INITIATION FACTOR TFIID SUBUNIT 8"/>
    <property type="match status" value="1"/>
</dbReference>
<dbReference type="EMBL" id="JANBQF010000062">
    <property type="protein sequence ID" value="KAJ2006390.1"/>
    <property type="molecule type" value="Genomic_DNA"/>
</dbReference>
<dbReference type="Pfam" id="PF10406">
    <property type="entry name" value="TAF8_C"/>
    <property type="match status" value="1"/>
</dbReference>
<evidence type="ECO:0000256" key="6">
    <source>
        <dbReference type="ARBA" id="ARBA00023242"/>
    </source>
</evidence>
<dbReference type="AlphaFoldDB" id="A0A9W8EKI9"/>
<dbReference type="InterPro" id="IPR019473">
    <property type="entry name" value="TFIID_su8_C"/>
</dbReference>
<keyword evidence="4" id="KW-0805">Transcription regulation</keyword>
<dbReference type="PANTHER" id="PTHR46469">
    <property type="entry name" value="TRANSCRIPTION INITIATION FACTOR TFIID SUBUNIT 8"/>
    <property type="match status" value="1"/>
</dbReference>
<evidence type="ECO:0000256" key="5">
    <source>
        <dbReference type="ARBA" id="ARBA00023163"/>
    </source>
</evidence>
<dbReference type="CDD" id="cd00076">
    <property type="entry name" value="HFD_SF"/>
    <property type="match status" value="1"/>
</dbReference>
<dbReference type="CDD" id="cd08049">
    <property type="entry name" value="TAF8"/>
    <property type="match status" value="1"/>
</dbReference>
<dbReference type="Pfam" id="PF07524">
    <property type="entry name" value="Bromo_TP"/>
    <property type="match status" value="1"/>
</dbReference>
<protein>
    <recommendedName>
        <fullName evidence="3">Transcription initiation factor TFIID subunit 8</fullName>
    </recommendedName>
</protein>
<keyword evidence="10" id="KW-1185">Reference proteome</keyword>
<dbReference type="GO" id="GO:0005669">
    <property type="term" value="C:transcription factor TFIID complex"/>
    <property type="evidence" value="ECO:0007669"/>
    <property type="project" value="InterPro"/>
</dbReference>
<evidence type="ECO:0000256" key="1">
    <source>
        <dbReference type="ARBA" id="ARBA00004123"/>
    </source>
</evidence>
<keyword evidence="6" id="KW-0539">Nucleus</keyword>
<dbReference type="OrthoDB" id="2193813at2759"/>
<name>A0A9W8EKI9_9FUNG</name>
<gene>
    <name evidence="9" type="primary">TAF8</name>
    <name evidence="9" type="ORF">H4R26_001392</name>
</gene>
<dbReference type="Proteomes" id="UP001150907">
    <property type="component" value="Unassembled WGS sequence"/>
</dbReference>
<evidence type="ECO:0000256" key="7">
    <source>
        <dbReference type="SAM" id="MobiDB-lite"/>
    </source>
</evidence>
<keyword evidence="5" id="KW-0804">Transcription</keyword>
<dbReference type="InterPro" id="IPR037818">
    <property type="entry name" value="TAF8"/>
</dbReference>
<evidence type="ECO:0000313" key="10">
    <source>
        <dbReference type="Proteomes" id="UP001150907"/>
    </source>
</evidence>
<reference evidence="9" key="1">
    <citation type="submission" date="2022-07" db="EMBL/GenBank/DDBJ databases">
        <title>Phylogenomic reconstructions and comparative analyses of Kickxellomycotina fungi.</title>
        <authorList>
            <person name="Reynolds N.K."/>
            <person name="Stajich J.E."/>
            <person name="Barry K."/>
            <person name="Grigoriev I.V."/>
            <person name="Crous P."/>
            <person name="Smith M.E."/>
        </authorList>
    </citation>
    <scope>NUCLEOTIDE SEQUENCE</scope>
    <source>
        <strain evidence="9">IMI 214461</strain>
    </source>
</reference>
<feature type="region of interest" description="Disordered" evidence="7">
    <location>
        <begin position="376"/>
        <end position="415"/>
    </location>
</feature>
<feature type="compositionally biased region" description="Acidic residues" evidence="7">
    <location>
        <begin position="213"/>
        <end position="243"/>
    </location>
</feature>
<feature type="region of interest" description="Disordered" evidence="7">
    <location>
        <begin position="174"/>
        <end position="310"/>
    </location>
</feature>
<evidence type="ECO:0000313" key="9">
    <source>
        <dbReference type="EMBL" id="KAJ2006390.1"/>
    </source>
</evidence>
<dbReference type="InterPro" id="IPR009072">
    <property type="entry name" value="Histone-fold"/>
</dbReference>
<evidence type="ECO:0000256" key="2">
    <source>
        <dbReference type="ARBA" id="ARBA00008767"/>
    </source>
</evidence>